<evidence type="ECO:0000313" key="2">
    <source>
        <dbReference type="EMBL" id="KAK8978843.1"/>
    </source>
</evidence>
<accession>A0ABR2NRX4</accession>
<gene>
    <name evidence="2" type="ORF">V6N11_034751</name>
</gene>
<protein>
    <submittedName>
        <fullName evidence="2">Uncharacterized protein</fullName>
    </submittedName>
</protein>
<evidence type="ECO:0000313" key="3">
    <source>
        <dbReference type="Proteomes" id="UP001396334"/>
    </source>
</evidence>
<feature type="region of interest" description="Disordered" evidence="1">
    <location>
        <begin position="55"/>
        <end position="75"/>
    </location>
</feature>
<comment type="caution">
    <text evidence="2">The sequence shown here is derived from an EMBL/GenBank/DDBJ whole genome shotgun (WGS) entry which is preliminary data.</text>
</comment>
<evidence type="ECO:0000256" key="1">
    <source>
        <dbReference type="SAM" id="MobiDB-lite"/>
    </source>
</evidence>
<name>A0ABR2NRX4_9ROSI</name>
<dbReference type="Proteomes" id="UP001396334">
    <property type="component" value="Unassembled WGS sequence"/>
</dbReference>
<proteinExistence type="predicted"/>
<dbReference type="EMBL" id="JBBPBN010000107">
    <property type="protein sequence ID" value="KAK8978843.1"/>
    <property type="molecule type" value="Genomic_DNA"/>
</dbReference>
<sequence>MDFHMGRVQIHQHISQFQWAPFSLDPAPKSGLVHGPGLLAAWVSPSSPLPLCSGELLRSPSEPNDSARPPPSHSQVGFIPKGLAFQETRSELSCIFDTAISAAPILLVVIFTT</sequence>
<keyword evidence="3" id="KW-1185">Reference proteome</keyword>
<organism evidence="2 3">
    <name type="scientific">Hibiscus sabdariffa</name>
    <name type="common">roselle</name>
    <dbReference type="NCBI Taxonomy" id="183260"/>
    <lineage>
        <taxon>Eukaryota</taxon>
        <taxon>Viridiplantae</taxon>
        <taxon>Streptophyta</taxon>
        <taxon>Embryophyta</taxon>
        <taxon>Tracheophyta</taxon>
        <taxon>Spermatophyta</taxon>
        <taxon>Magnoliopsida</taxon>
        <taxon>eudicotyledons</taxon>
        <taxon>Gunneridae</taxon>
        <taxon>Pentapetalae</taxon>
        <taxon>rosids</taxon>
        <taxon>malvids</taxon>
        <taxon>Malvales</taxon>
        <taxon>Malvaceae</taxon>
        <taxon>Malvoideae</taxon>
        <taxon>Hibiscus</taxon>
    </lineage>
</organism>
<reference evidence="2 3" key="1">
    <citation type="journal article" date="2024" name="G3 (Bethesda)">
        <title>Genome assembly of Hibiscus sabdariffa L. provides insights into metabolisms of medicinal natural products.</title>
        <authorList>
            <person name="Kim T."/>
        </authorList>
    </citation>
    <scope>NUCLEOTIDE SEQUENCE [LARGE SCALE GENOMIC DNA]</scope>
    <source>
        <strain evidence="2">TK-2024</strain>
        <tissue evidence="2">Old leaves</tissue>
    </source>
</reference>